<evidence type="ECO:0000313" key="3">
    <source>
        <dbReference type="Proteomes" id="UP000282971"/>
    </source>
</evidence>
<proteinExistence type="predicted"/>
<comment type="caution">
    <text evidence="2">The sequence shown here is derived from an EMBL/GenBank/DDBJ whole genome shotgun (WGS) entry which is preliminary data.</text>
</comment>
<gene>
    <name evidence="2" type="ORF">EOD43_16195</name>
</gene>
<dbReference type="CDD" id="cd02525">
    <property type="entry name" value="Succinoglycan_BP_ExoA"/>
    <property type="match status" value="1"/>
</dbReference>
<dbReference type="SUPFAM" id="SSF53448">
    <property type="entry name" value="Nucleotide-diphospho-sugar transferases"/>
    <property type="match status" value="1"/>
</dbReference>
<dbReference type="Proteomes" id="UP000282971">
    <property type="component" value="Unassembled WGS sequence"/>
</dbReference>
<name>A0A437M095_9SPHN</name>
<dbReference type="Pfam" id="PF00535">
    <property type="entry name" value="Glycos_transf_2"/>
    <property type="match status" value="1"/>
</dbReference>
<reference evidence="2 3" key="1">
    <citation type="submission" date="2019-01" db="EMBL/GenBank/DDBJ databases">
        <authorList>
            <person name="Chen W.-M."/>
        </authorList>
    </citation>
    <scope>NUCLEOTIDE SEQUENCE [LARGE SCALE GENOMIC DNA]</scope>
    <source>
        <strain evidence="2 3">CCP-7</strain>
    </source>
</reference>
<dbReference type="EMBL" id="SACN01000002">
    <property type="protein sequence ID" value="RVT91068.1"/>
    <property type="molecule type" value="Genomic_DNA"/>
</dbReference>
<dbReference type="InterPro" id="IPR029044">
    <property type="entry name" value="Nucleotide-diphossugar_trans"/>
</dbReference>
<keyword evidence="2" id="KW-0808">Transferase</keyword>
<dbReference type="Gene3D" id="3.90.550.10">
    <property type="entry name" value="Spore Coat Polysaccharide Biosynthesis Protein SpsA, Chain A"/>
    <property type="match status" value="1"/>
</dbReference>
<evidence type="ECO:0000259" key="1">
    <source>
        <dbReference type="Pfam" id="PF00535"/>
    </source>
</evidence>
<dbReference type="InterPro" id="IPR050256">
    <property type="entry name" value="Glycosyltransferase_2"/>
</dbReference>
<dbReference type="AlphaFoldDB" id="A0A437M095"/>
<sequence>MASVPDVPRPHAILVVIPTLNEARHIAQVIADLTAEPLPEADLLFVVADGGSSDGTQDIVGRIAATRSDLLLLDNPKKLQSAAVNLAVEQYGEGRDLLIRCDAHADYPAGFLKSLVDAFDRGEADAIVVPMDSVGTTCFQRAVGWVSDSKVGSGGSAHRGGAASGYVDHGHHALFRMDSFRAAGGYDPSFTHNEDAELDCRQRALGSRIFLDADIRLRYAPRATPGKLARQYFITKPLITKNRSTPELPSISVSRLTPNGVRGISRWTHTTSKAAIARRTCRLKSNAAPSPNPQIS</sequence>
<evidence type="ECO:0000313" key="2">
    <source>
        <dbReference type="EMBL" id="RVT91068.1"/>
    </source>
</evidence>
<dbReference type="PANTHER" id="PTHR48090">
    <property type="entry name" value="UNDECAPRENYL-PHOSPHATE 4-DEOXY-4-FORMAMIDO-L-ARABINOSE TRANSFERASE-RELATED"/>
    <property type="match status" value="1"/>
</dbReference>
<feature type="domain" description="Glycosyltransferase 2-like" evidence="1">
    <location>
        <begin position="15"/>
        <end position="181"/>
    </location>
</feature>
<organism evidence="2 3">
    <name type="scientific">Sphingomonas crocodyli</name>
    <dbReference type="NCBI Taxonomy" id="1979270"/>
    <lineage>
        <taxon>Bacteria</taxon>
        <taxon>Pseudomonadati</taxon>
        <taxon>Pseudomonadota</taxon>
        <taxon>Alphaproteobacteria</taxon>
        <taxon>Sphingomonadales</taxon>
        <taxon>Sphingomonadaceae</taxon>
        <taxon>Sphingomonas</taxon>
    </lineage>
</organism>
<dbReference type="InterPro" id="IPR001173">
    <property type="entry name" value="Glyco_trans_2-like"/>
</dbReference>
<keyword evidence="3" id="KW-1185">Reference proteome</keyword>
<dbReference type="GO" id="GO:0016740">
    <property type="term" value="F:transferase activity"/>
    <property type="evidence" value="ECO:0007669"/>
    <property type="project" value="UniProtKB-KW"/>
</dbReference>
<dbReference type="OrthoDB" id="8416156at2"/>
<protein>
    <submittedName>
        <fullName evidence="2">Glycosyltransferase family 2 protein</fullName>
    </submittedName>
</protein>
<accession>A0A437M095</accession>
<dbReference type="PANTHER" id="PTHR48090:SF7">
    <property type="entry name" value="RFBJ PROTEIN"/>
    <property type="match status" value="1"/>
</dbReference>